<gene>
    <name evidence="6" type="ORF">HGA13_03960</name>
</gene>
<evidence type="ECO:0000256" key="2">
    <source>
        <dbReference type="ARBA" id="ARBA00023125"/>
    </source>
</evidence>
<dbReference type="InterPro" id="IPR050109">
    <property type="entry name" value="HTH-type_TetR-like_transc_reg"/>
</dbReference>
<evidence type="ECO:0000259" key="5">
    <source>
        <dbReference type="PROSITE" id="PS50977"/>
    </source>
</evidence>
<dbReference type="Gene3D" id="1.10.357.10">
    <property type="entry name" value="Tetracycline Repressor, domain 2"/>
    <property type="match status" value="1"/>
</dbReference>
<dbReference type="PROSITE" id="PS50977">
    <property type="entry name" value="HTH_TETR_2"/>
    <property type="match status" value="1"/>
</dbReference>
<accession>A0A846X8E7</accession>
<dbReference type="Proteomes" id="UP000565715">
    <property type="component" value="Unassembled WGS sequence"/>
</dbReference>
<proteinExistence type="predicted"/>
<dbReference type="PANTHER" id="PTHR30055:SF234">
    <property type="entry name" value="HTH-TYPE TRANSCRIPTIONAL REGULATOR BETI"/>
    <property type="match status" value="1"/>
</dbReference>
<dbReference type="PANTHER" id="PTHR30055">
    <property type="entry name" value="HTH-TYPE TRANSCRIPTIONAL REGULATOR RUTR"/>
    <property type="match status" value="1"/>
</dbReference>
<name>A0A846X8E7_9NOCA</name>
<feature type="DNA-binding region" description="H-T-H motif" evidence="4">
    <location>
        <begin position="29"/>
        <end position="48"/>
    </location>
</feature>
<evidence type="ECO:0000256" key="4">
    <source>
        <dbReference type="PROSITE-ProRule" id="PRU00335"/>
    </source>
</evidence>
<dbReference type="AlphaFoldDB" id="A0A846X8E7"/>
<keyword evidence="2 4" id="KW-0238">DNA-binding</keyword>
<protein>
    <submittedName>
        <fullName evidence="6">TetR/AcrR family transcriptional regulator</fullName>
    </submittedName>
</protein>
<dbReference type="InterPro" id="IPR009057">
    <property type="entry name" value="Homeodomain-like_sf"/>
</dbReference>
<dbReference type="SUPFAM" id="SSF46689">
    <property type="entry name" value="Homeodomain-like"/>
    <property type="match status" value="1"/>
</dbReference>
<evidence type="ECO:0000256" key="3">
    <source>
        <dbReference type="ARBA" id="ARBA00023163"/>
    </source>
</evidence>
<evidence type="ECO:0000313" key="6">
    <source>
        <dbReference type="EMBL" id="NKY32232.1"/>
    </source>
</evidence>
<dbReference type="GO" id="GO:0003700">
    <property type="term" value="F:DNA-binding transcription factor activity"/>
    <property type="evidence" value="ECO:0007669"/>
    <property type="project" value="TreeGrafter"/>
</dbReference>
<dbReference type="GO" id="GO:0000976">
    <property type="term" value="F:transcription cis-regulatory region binding"/>
    <property type="evidence" value="ECO:0007669"/>
    <property type="project" value="TreeGrafter"/>
</dbReference>
<keyword evidence="1" id="KW-0805">Transcription regulation</keyword>
<dbReference type="EMBL" id="JAAXOO010000001">
    <property type="protein sequence ID" value="NKY32232.1"/>
    <property type="molecule type" value="Genomic_DNA"/>
</dbReference>
<sequence>MSDASGARDERITAATLELLRTKGPRAVTVEAVAALSGVAKTTIYRRYSNRRDMLTASLSSVAEPEPLADTATLPIVTQWVAEQSRYVIDASIGAGGLAALLTDEDPEFTTLIRALLVEHRRRLAEALSRALTAERPRSELDVETVLDMIVGAYLAENARSGTARDDWTERVLSVIDAALGSGQQDRHRTSRSA</sequence>
<reference evidence="6 7" key="1">
    <citation type="submission" date="2020-04" db="EMBL/GenBank/DDBJ databases">
        <title>MicrobeNet Type strains.</title>
        <authorList>
            <person name="Nicholson A.C."/>
        </authorList>
    </citation>
    <scope>NUCLEOTIDE SEQUENCE [LARGE SCALE GENOMIC DNA]</scope>
    <source>
        <strain evidence="6 7">DSM 45078</strain>
    </source>
</reference>
<dbReference type="Pfam" id="PF00440">
    <property type="entry name" value="TetR_N"/>
    <property type="match status" value="1"/>
</dbReference>
<evidence type="ECO:0000313" key="7">
    <source>
        <dbReference type="Proteomes" id="UP000565715"/>
    </source>
</evidence>
<keyword evidence="7" id="KW-1185">Reference proteome</keyword>
<dbReference type="Gene3D" id="1.10.10.60">
    <property type="entry name" value="Homeodomain-like"/>
    <property type="match status" value="1"/>
</dbReference>
<comment type="caution">
    <text evidence="6">The sequence shown here is derived from an EMBL/GenBank/DDBJ whole genome shotgun (WGS) entry which is preliminary data.</text>
</comment>
<feature type="domain" description="HTH tetR-type" evidence="5">
    <location>
        <begin position="6"/>
        <end position="66"/>
    </location>
</feature>
<organism evidence="6 7">
    <name type="scientific">Nocardia speluncae</name>
    <dbReference type="NCBI Taxonomy" id="419477"/>
    <lineage>
        <taxon>Bacteria</taxon>
        <taxon>Bacillati</taxon>
        <taxon>Actinomycetota</taxon>
        <taxon>Actinomycetes</taxon>
        <taxon>Mycobacteriales</taxon>
        <taxon>Nocardiaceae</taxon>
        <taxon>Nocardia</taxon>
    </lineage>
</organism>
<evidence type="ECO:0000256" key="1">
    <source>
        <dbReference type="ARBA" id="ARBA00023015"/>
    </source>
</evidence>
<keyword evidence="3" id="KW-0804">Transcription</keyword>
<dbReference type="InterPro" id="IPR001647">
    <property type="entry name" value="HTH_TetR"/>
</dbReference>
<dbReference type="RefSeq" id="WP_068036301.1">
    <property type="nucleotide sequence ID" value="NZ_JAAXOO010000001.1"/>
</dbReference>